<sequence length="641" mass="74746">MEKFNGTSMDLVQENIKKLKEIFPEAFVEGEVDFDVLRQIFGGGGGVDTSKERYSLNWNGKSEARQRAQEVSTGTLRPAKKESKNWDNTENIYIEGDNLEVLKLLQKSYYGKIKMIYIDPPYNTGNDILYKNNFTSPLEYYKRFIGEISDDNFVLTTNSDTSGRYHSDWLSMMFPVLKLGRNLLSNDGIIVIAIDDYEQSRLRMMCDEIFGEYNFIGTIVTRCNPQGRGKKNIDPVHEYHLIYSKNVKNMKELRIKNNKEGNFKKLIRTGTNSRKEERPKRFYPILVKNKKVEMITIEEYQKIYSKETGFNEEYIKKLREKYEKEGNLVIFPIAKNGEKKVWQREFDRVLKEYHTYIYKDNQIKYPSDKKRTPTSLWDENLYSNVSYGTNILKNLFNQEETFDYPKSIYTVKDFISMVNDGYILDFFSGSSTTAHAVMQLNAEEEQNKKFILIQLPQKISKDKNAYSLGYKNICEIGKERIRRAGDKIKEDETLPLENREKLDIGFKVFKLDSSNIKEWDTDTNDLQQSLLDSVENIKSDRNSLDVLYEILLKYGLDLNIPIKETENFYSIGGGTLLVSLNNEINLDVINSICEEYKKILEIDKEFKTTVILKDNSFKSDVDKTNALKRLEQVGISEIRSI</sequence>
<dbReference type="SUPFAM" id="SSF53335">
    <property type="entry name" value="S-adenosyl-L-methionine-dependent methyltransferases"/>
    <property type="match status" value="1"/>
</dbReference>
<proteinExistence type="inferred from homology"/>
<protein>
    <submittedName>
        <fullName evidence="6">Site-specific DNA-methyltransferase</fullName>
        <ecNumber evidence="6">2.1.1.-</ecNumber>
    </submittedName>
</protein>
<feature type="domain" description="DNA methylase N-4/N-6" evidence="5">
    <location>
        <begin position="113"/>
        <end position="454"/>
    </location>
</feature>
<dbReference type="EMBL" id="JBGORW010000001">
    <property type="protein sequence ID" value="MFA3798576.1"/>
    <property type="molecule type" value="Genomic_DNA"/>
</dbReference>
<dbReference type="InterPro" id="IPR002295">
    <property type="entry name" value="N4/N6-MTase_EcoPI_Mod-like"/>
</dbReference>
<reference evidence="6 7" key="1">
    <citation type="submission" date="2024-07" db="EMBL/GenBank/DDBJ databases">
        <authorList>
            <person name="Li X.-J."/>
            <person name="Wang X."/>
        </authorList>
    </citation>
    <scope>NUCLEOTIDE SEQUENCE [LARGE SCALE GENOMIC DNA]</scope>
    <source>
        <strain evidence="6 7">DSM 23441</strain>
    </source>
</reference>
<dbReference type="GO" id="GO:0032259">
    <property type="term" value="P:methylation"/>
    <property type="evidence" value="ECO:0007669"/>
    <property type="project" value="UniProtKB-KW"/>
</dbReference>
<dbReference type="PRINTS" id="PR00506">
    <property type="entry name" value="D21N6MTFRASE"/>
</dbReference>
<dbReference type="Pfam" id="PF01555">
    <property type="entry name" value="N6_N4_Mtase"/>
    <property type="match status" value="1"/>
</dbReference>
<comment type="similarity">
    <text evidence="1">Belongs to the N(4)/N(6)-methyltransferase family.</text>
</comment>
<comment type="caution">
    <text evidence="6">The sequence shown here is derived from an EMBL/GenBank/DDBJ whole genome shotgun (WGS) entry which is preliminary data.</text>
</comment>
<dbReference type="EC" id="2.1.1.-" evidence="6"/>
<dbReference type="InterPro" id="IPR002941">
    <property type="entry name" value="DNA_methylase_N4/N6"/>
</dbReference>
<dbReference type="Proteomes" id="UP001571581">
    <property type="component" value="Unassembled WGS sequence"/>
</dbReference>
<dbReference type="PROSITE" id="PS00092">
    <property type="entry name" value="N6_MTASE"/>
    <property type="match status" value="1"/>
</dbReference>
<dbReference type="PIRSF" id="PIRSF015855">
    <property type="entry name" value="TypeIII_Mtase_mKpnI"/>
    <property type="match status" value="1"/>
</dbReference>
<name>A0ABV4S5K7_9FUSO</name>
<dbReference type="GO" id="GO:0008168">
    <property type="term" value="F:methyltransferase activity"/>
    <property type="evidence" value="ECO:0007669"/>
    <property type="project" value="UniProtKB-KW"/>
</dbReference>
<dbReference type="Gene3D" id="3.40.50.150">
    <property type="entry name" value="Vaccinia Virus protein VP39"/>
    <property type="match status" value="1"/>
</dbReference>
<keyword evidence="7" id="KW-1185">Reference proteome</keyword>
<evidence type="ECO:0000256" key="2">
    <source>
        <dbReference type="ARBA" id="ARBA00022603"/>
    </source>
</evidence>
<keyword evidence="2 6" id="KW-0489">Methyltransferase</keyword>
<dbReference type="InterPro" id="IPR002052">
    <property type="entry name" value="DNA_methylase_N6_adenine_CS"/>
</dbReference>
<keyword evidence="4" id="KW-0949">S-adenosyl-L-methionine</keyword>
<keyword evidence="3 6" id="KW-0808">Transferase</keyword>
<evidence type="ECO:0000256" key="4">
    <source>
        <dbReference type="ARBA" id="ARBA00022691"/>
    </source>
</evidence>
<evidence type="ECO:0000256" key="1">
    <source>
        <dbReference type="ARBA" id="ARBA00006594"/>
    </source>
</evidence>
<evidence type="ECO:0000313" key="7">
    <source>
        <dbReference type="Proteomes" id="UP001571581"/>
    </source>
</evidence>
<organism evidence="6 7">
    <name type="scientific">Leptotrichia hongkongensis</name>
    <dbReference type="NCBI Taxonomy" id="554406"/>
    <lineage>
        <taxon>Bacteria</taxon>
        <taxon>Fusobacteriati</taxon>
        <taxon>Fusobacteriota</taxon>
        <taxon>Fusobacteriia</taxon>
        <taxon>Fusobacteriales</taxon>
        <taxon>Leptotrichiaceae</taxon>
        <taxon>Leptotrichia</taxon>
    </lineage>
</organism>
<evidence type="ECO:0000259" key="5">
    <source>
        <dbReference type="Pfam" id="PF01555"/>
    </source>
</evidence>
<gene>
    <name evidence="6" type="ORF">ACEG17_00025</name>
</gene>
<accession>A0ABV4S5K7</accession>
<evidence type="ECO:0000313" key="6">
    <source>
        <dbReference type="EMBL" id="MFA3798576.1"/>
    </source>
</evidence>
<evidence type="ECO:0000256" key="3">
    <source>
        <dbReference type="ARBA" id="ARBA00022679"/>
    </source>
</evidence>
<dbReference type="RefSeq" id="WP_372582066.1">
    <property type="nucleotide sequence ID" value="NZ_JBGORW010000001.1"/>
</dbReference>
<dbReference type="InterPro" id="IPR029063">
    <property type="entry name" value="SAM-dependent_MTases_sf"/>
</dbReference>